<organism evidence="8 9">
    <name type="scientific">Sphingobium jiangsuense</name>
    <dbReference type="NCBI Taxonomy" id="870476"/>
    <lineage>
        <taxon>Bacteria</taxon>
        <taxon>Pseudomonadati</taxon>
        <taxon>Pseudomonadota</taxon>
        <taxon>Alphaproteobacteria</taxon>
        <taxon>Sphingomonadales</taxon>
        <taxon>Sphingomonadaceae</taxon>
        <taxon>Sphingobium</taxon>
    </lineage>
</organism>
<dbReference type="NCBIfam" id="TIGR02937">
    <property type="entry name" value="sigma70-ECF"/>
    <property type="match status" value="1"/>
</dbReference>
<evidence type="ECO:0000256" key="4">
    <source>
        <dbReference type="ARBA" id="ARBA00023163"/>
    </source>
</evidence>
<dbReference type="Proteomes" id="UP000571950">
    <property type="component" value="Unassembled WGS sequence"/>
</dbReference>
<feature type="region of interest" description="Disordered" evidence="5">
    <location>
        <begin position="157"/>
        <end position="185"/>
    </location>
</feature>
<feature type="domain" description="PhyR sigma2" evidence="7">
    <location>
        <begin position="10"/>
        <end position="63"/>
    </location>
</feature>
<evidence type="ECO:0000256" key="5">
    <source>
        <dbReference type="SAM" id="MobiDB-lite"/>
    </source>
</evidence>
<name>A0A7W6BHA9_9SPHN</name>
<dbReference type="GO" id="GO:0016987">
    <property type="term" value="F:sigma factor activity"/>
    <property type="evidence" value="ECO:0007669"/>
    <property type="project" value="UniProtKB-KW"/>
</dbReference>
<dbReference type="Gene3D" id="1.10.10.10">
    <property type="entry name" value="Winged helix-like DNA-binding domain superfamily/Winged helix DNA-binding domain"/>
    <property type="match status" value="1"/>
</dbReference>
<keyword evidence="2" id="KW-0805">Transcription regulation</keyword>
<protein>
    <submittedName>
        <fullName evidence="8">RNA polymerase sigma-70 factor (ECF subfamily)</fullName>
    </submittedName>
</protein>
<reference evidence="8 9" key="1">
    <citation type="submission" date="2020-08" db="EMBL/GenBank/DDBJ databases">
        <title>Genomic Encyclopedia of Type Strains, Phase IV (KMG-IV): sequencing the most valuable type-strain genomes for metagenomic binning, comparative biology and taxonomic classification.</title>
        <authorList>
            <person name="Goeker M."/>
        </authorList>
    </citation>
    <scope>NUCLEOTIDE SEQUENCE [LARGE SCALE GENOMIC DNA]</scope>
    <source>
        <strain evidence="8 9">DSM 26189</strain>
    </source>
</reference>
<dbReference type="Gene3D" id="1.10.1740.10">
    <property type="match status" value="1"/>
</dbReference>
<dbReference type="Pfam" id="PF08281">
    <property type="entry name" value="Sigma70_r4_2"/>
    <property type="match status" value="1"/>
</dbReference>
<dbReference type="GO" id="GO:0003677">
    <property type="term" value="F:DNA binding"/>
    <property type="evidence" value="ECO:0007669"/>
    <property type="project" value="InterPro"/>
</dbReference>
<feature type="domain" description="RNA polymerase sigma factor 70 region 4 type 2" evidence="6">
    <location>
        <begin position="102"/>
        <end position="154"/>
    </location>
</feature>
<dbReference type="SUPFAM" id="SSF88659">
    <property type="entry name" value="Sigma3 and sigma4 domains of RNA polymerase sigma factors"/>
    <property type="match status" value="1"/>
</dbReference>
<dbReference type="SUPFAM" id="SSF88946">
    <property type="entry name" value="Sigma2 domain of RNA polymerase sigma factors"/>
    <property type="match status" value="1"/>
</dbReference>
<dbReference type="CDD" id="cd06171">
    <property type="entry name" value="Sigma70_r4"/>
    <property type="match status" value="1"/>
</dbReference>
<evidence type="ECO:0000256" key="1">
    <source>
        <dbReference type="ARBA" id="ARBA00010641"/>
    </source>
</evidence>
<dbReference type="InterPro" id="IPR036388">
    <property type="entry name" value="WH-like_DNA-bd_sf"/>
</dbReference>
<dbReference type="GO" id="GO:0006352">
    <property type="term" value="P:DNA-templated transcription initiation"/>
    <property type="evidence" value="ECO:0007669"/>
    <property type="project" value="InterPro"/>
</dbReference>
<keyword evidence="4" id="KW-0804">Transcription</keyword>
<comment type="similarity">
    <text evidence="1">Belongs to the sigma-70 factor family. ECF subfamily.</text>
</comment>
<dbReference type="NCBIfam" id="NF009164">
    <property type="entry name" value="PRK12511.1"/>
    <property type="match status" value="1"/>
</dbReference>
<proteinExistence type="inferred from homology"/>
<evidence type="ECO:0000313" key="9">
    <source>
        <dbReference type="Proteomes" id="UP000571950"/>
    </source>
</evidence>
<gene>
    <name evidence="8" type="ORF">GGR43_002713</name>
</gene>
<keyword evidence="9" id="KW-1185">Reference proteome</keyword>
<feature type="compositionally biased region" description="Basic and acidic residues" evidence="5">
    <location>
        <begin position="174"/>
        <end position="185"/>
    </location>
</feature>
<evidence type="ECO:0000256" key="2">
    <source>
        <dbReference type="ARBA" id="ARBA00023015"/>
    </source>
</evidence>
<dbReference type="InterPro" id="IPR013325">
    <property type="entry name" value="RNA_pol_sigma_r2"/>
</dbReference>
<dbReference type="InterPro" id="IPR013324">
    <property type="entry name" value="RNA_pol_sigma_r3/r4-like"/>
</dbReference>
<sequence length="185" mass="20482">MSQLLPTDILEEMSSMRRYARSLTRDEQAADDVVQDALLKALEKRHLFRPDGSRRGWLLAIVHNIFISTRRREEARARRDTRFAGMLTDRLDPDQEHAATLHQVAQAFAALPEPYRAILHLVAVEGQSYQEAAAILDIPVGTVMSRLSRARAALRRAEGGAAEDGADGGNAADRGLRIVGGRDDD</sequence>
<dbReference type="Pfam" id="PF22029">
    <property type="entry name" value="PhyR_sigma2"/>
    <property type="match status" value="1"/>
</dbReference>
<dbReference type="InterPro" id="IPR013249">
    <property type="entry name" value="RNA_pol_sigma70_r4_t2"/>
</dbReference>
<dbReference type="InterPro" id="IPR039425">
    <property type="entry name" value="RNA_pol_sigma-70-like"/>
</dbReference>
<evidence type="ECO:0000256" key="3">
    <source>
        <dbReference type="ARBA" id="ARBA00023082"/>
    </source>
</evidence>
<evidence type="ECO:0000259" key="6">
    <source>
        <dbReference type="Pfam" id="PF08281"/>
    </source>
</evidence>
<dbReference type="RefSeq" id="WP_188072498.1">
    <property type="nucleotide sequence ID" value="NZ_JACIDT010000009.1"/>
</dbReference>
<dbReference type="EMBL" id="JACIDT010000009">
    <property type="protein sequence ID" value="MBB3926990.1"/>
    <property type="molecule type" value="Genomic_DNA"/>
</dbReference>
<comment type="caution">
    <text evidence="8">The sequence shown here is derived from an EMBL/GenBank/DDBJ whole genome shotgun (WGS) entry which is preliminary data.</text>
</comment>
<evidence type="ECO:0000259" key="7">
    <source>
        <dbReference type="Pfam" id="PF22029"/>
    </source>
</evidence>
<dbReference type="AlphaFoldDB" id="A0A7W6BHA9"/>
<dbReference type="PANTHER" id="PTHR43133:SF25">
    <property type="entry name" value="RNA POLYMERASE SIGMA FACTOR RFAY-RELATED"/>
    <property type="match status" value="1"/>
</dbReference>
<evidence type="ECO:0000313" key="8">
    <source>
        <dbReference type="EMBL" id="MBB3926990.1"/>
    </source>
</evidence>
<dbReference type="InterPro" id="IPR014284">
    <property type="entry name" value="RNA_pol_sigma-70_dom"/>
</dbReference>
<dbReference type="PANTHER" id="PTHR43133">
    <property type="entry name" value="RNA POLYMERASE ECF-TYPE SIGMA FACTO"/>
    <property type="match status" value="1"/>
</dbReference>
<accession>A0A7W6BHA9</accession>
<dbReference type="InterPro" id="IPR053866">
    <property type="entry name" value="PhyR_sigma2"/>
</dbReference>
<keyword evidence="3" id="KW-0731">Sigma factor</keyword>